<gene>
    <name evidence="4" type="ORF">CAOG_001958</name>
</gene>
<comment type="similarity">
    <text evidence="1">Belongs to the AHA1 family.</text>
</comment>
<sequence length="147" mass="16424">MLRHDVQVAKQPRRGTRTEHERDVSAWATARLKAVLAALKHEDERVKIRVASVTTVEGEANIVFPRGKKRAGYEFAAKVKVEVTPAGASSAATGTLEFPYICDDVSNHAYEIKLVFADKAAQALLDDYRSVFLDAVRTQFYDELMLQ</sequence>
<dbReference type="SMART" id="SM01000">
    <property type="entry name" value="Aha1_N"/>
    <property type="match status" value="1"/>
</dbReference>
<dbReference type="InParanoid" id="A0A0D2X1E9"/>
<dbReference type="GO" id="GO:0001671">
    <property type="term" value="F:ATPase activator activity"/>
    <property type="evidence" value="ECO:0007669"/>
    <property type="project" value="InterPro"/>
</dbReference>
<feature type="domain" description="Activator of Hsp90 ATPase AHSA1-like N-terminal" evidence="3">
    <location>
        <begin position="21"/>
        <end position="147"/>
    </location>
</feature>
<evidence type="ECO:0000259" key="3">
    <source>
        <dbReference type="SMART" id="SM01000"/>
    </source>
</evidence>
<proteinExistence type="inferred from homology"/>
<evidence type="ECO:0000256" key="1">
    <source>
        <dbReference type="ARBA" id="ARBA00006817"/>
    </source>
</evidence>
<dbReference type="OrthoDB" id="567237at2759"/>
<dbReference type="EMBL" id="KE346361">
    <property type="protein sequence ID" value="KJE90689.1"/>
    <property type="molecule type" value="Genomic_DNA"/>
</dbReference>
<keyword evidence="5" id="KW-1185">Reference proteome</keyword>
<dbReference type="SUPFAM" id="SSF103111">
    <property type="entry name" value="Activator of Hsp90 ATPase, Aha1"/>
    <property type="match status" value="1"/>
</dbReference>
<protein>
    <recommendedName>
        <fullName evidence="3">Activator of Hsp90 ATPase AHSA1-like N-terminal domain-containing protein</fullName>
    </recommendedName>
</protein>
<dbReference type="PANTHER" id="PTHR13009">
    <property type="entry name" value="HEAT SHOCK PROTEIN 90 HSP90 CO-CHAPERONE AHA-1"/>
    <property type="match status" value="1"/>
</dbReference>
<evidence type="ECO:0000256" key="2">
    <source>
        <dbReference type="SAM" id="MobiDB-lite"/>
    </source>
</evidence>
<dbReference type="PhylomeDB" id="A0A0D2X1E9"/>
<dbReference type="AlphaFoldDB" id="A0A0D2X1E9"/>
<organism evidence="4 5">
    <name type="scientific">Capsaspora owczarzaki (strain ATCC 30864)</name>
    <dbReference type="NCBI Taxonomy" id="595528"/>
    <lineage>
        <taxon>Eukaryota</taxon>
        <taxon>Filasterea</taxon>
        <taxon>Capsaspora</taxon>
    </lineage>
</organism>
<feature type="region of interest" description="Disordered" evidence="2">
    <location>
        <begin position="1"/>
        <end position="22"/>
    </location>
</feature>
<dbReference type="Gene3D" id="3.15.10.20">
    <property type="entry name" value="Activator of Hsp90 ATPase Aha1, N-terminal domain"/>
    <property type="match status" value="1"/>
</dbReference>
<dbReference type="InterPro" id="IPR036338">
    <property type="entry name" value="Aha1"/>
</dbReference>
<name>A0A0D2X1E9_CAPO3</name>
<dbReference type="STRING" id="595528.A0A0D2X1E9"/>
<dbReference type="Pfam" id="PF09229">
    <property type="entry name" value="Aha1_N"/>
    <property type="match status" value="1"/>
</dbReference>
<dbReference type="GO" id="GO:0051087">
    <property type="term" value="F:protein-folding chaperone binding"/>
    <property type="evidence" value="ECO:0007669"/>
    <property type="project" value="InterPro"/>
</dbReference>
<dbReference type="InterPro" id="IPR015310">
    <property type="entry name" value="AHSA1-like_N"/>
</dbReference>
<dbReference type="Proteomes" id="UP000008743">
    <property type="component" value="Unassembled WGS sequence"/>
</dbReference>
<evidence type="ECO:0000313" key="4">
    <source>
        <dbReference type="EMBL" id="KJE90689.1"/>
    </source>
</evidence>
<evidence type="ECO:0000313" key="5">
    <source>
        <dbReference type="Proteomes" id="UP000008743"/>
    </source>
</evidence>
<reference evidence="5" key="1">
    <citation type="submission" date="2011-02" db="EMBL/GenBank/DDBJ databases">
        <title>The Genome Sequence of Capsaspora owczarzaki ATCC 30864.</title>
        <authorList>
            <person name="Russ C."/>
            <person name="Cuomo C."/>
            <person name="Burger G."/>
            <person name="Gray M.W."/>
            <person name="Holland P.W.H."/>
            <person name="King N."/>
            <person name="Lang F.B.F."/>
            <person name="Roger A.J."/>
            <person name="Ruiz-Trillo I."/>
            <person name="Young S.K."/>
            <person name="Zeng Q."/>
            <person name="Gargeya S."/>
            <person name="Alvarado L."/>
            <person name="Berlin A."/>
            <person name="Chapman S.B."/>
            <person name="Chen Z."/>
            <person name="Freedman E."/>
            <person name="Gellesch M."/>
            <person name="Goldberg J."/>
            <person name="Griggs A."/>
            <person name="Gujja S."/>
            <person name="Heilman E."/>
            <person name="Heiman D."/>
            <person name="Howarth C."/>
            <person name="Mehta T."/>
            <person name="Neiman D."/>
            <person name="Pearson M."/>
            <person name="Roberts A."/>
            <person name="Saif S."/>
            <person name="Shea T."/>
            <person name="Shenoy N."/>
            <person name="Sisk P."/>
            <person name="Stolte C."/>
            <person name="Sykes S."/>
            <person name="White J."/>
            <person name="Yandava C."/>
            <person name="Haas B."/>
            <person name="Nusbaum C."/>
            <person name="Birren B."/>
        </authorList>
    </citation>
    <scope>NUCLEOTIDE SEQUENCE</scope>
    <source>
        <strain evidence="5">ATCC 30864</strain>
    </source>
</reference>
<accession>A0A0D2X1E9</accession>